<proteinExistence type="predicted"/>
<name>A0ABS3CG23_9BACT</name>
<evidence type="ECO:0000313" key="1">
    <source>
        <dbReference type="EMBL" id="MBN7815170.1"/>
    </source>
</evidence>
<gene>
    <name evidence="1" type="ORF">J0A69_07020</name>
</gene>
<organism evidence="1 2">
    <name type="scientific">Algoriphagus pacificus</name>
    <dbReference type="NCBI Taxonomy" id="2811234"/>
    <lineage>
        <taxon>Bacteria</taxon>
        <taxon>Pseudomonadati</taxon>
        <taxon>Bacteroidota</taxon>
        <taxon>Cytophagia</taxon>
        <taxon>Cytophagales</taxon>
        <taxon>Cyclobacteriaceae</taxon>
        <taxon>Algoriphagus</taxon>
    </lineage>
</organism>
<sequence length="85" mass="10050">MTLSFDHSENALFEYYSDQDISMYLWEMYQCWMLELSQLDKTHLDVSNRQYFFELLAAHISKQQLLDQSNTPSSQLAQSSIQETS</sequence>
<dbReference type="Proteomes" id="UP000664480">
    <property type="component" value="Unassembled WGS sequence"/>
</dbReference>
<reference evidence="1 2" key="1">
    <citation type="submission" date="2021-03" db="EMBL/GenBank/DDBJ databases">
        <title>novel species isolated from a fishpond in China.</title>
        <authorList>
            <person name="Lu H."/>
            <person name="Cai Z."/>
        </authorList>
    </citation>
    <scope>NUCLEOTIDE SEQUENCE [LARGE SCALE GENOMIC DNA]</scope>
    <source>
        <strain evidence="1 2">YJ13C</strain>
    </source>
</reference>
<dbReference type="EMBL" id="JAFKCU010000002">
    <property type="protein sequence ID" value="MBN7815170.1"/>
    <property type="molecule type" value="Genomic_DNA"/>
</dbReference>
<accession>A0ABS3CG23</accession>
<evidence type="ECO:0000313" key="2">
    <source>
        <dbReference type="Proteomes" id="UP000664480"/>
    </source>
</evidence>
<dbReference type="RefSeq" id="WP_206585861.1">
    <property type="nucleotide sequence ID" value="NZ_JAFKCU010000002.1"/>
</dbReference>
<comment type="caution">
    <text evidence="1">The sequence shown here is derived from an EMBL/GenBank/DDBJ whole genome shotgun (WGS) entry which is preliminary data.</text>
</comment>
<keyword evidence="2" id="KW-1185">Reference proteome</keyword>
<protein>
    <submittedName>
        <fullName evidence="1">Uncharacterized protein</fullName>
    </submittedName>
</protein>